<feature type="region of interest" description="Disordered" evidence="11">
    <location>
        <begin position="1"/>
        <end position="21"/>
    </location>
</feature>
<keyword evidence="4" id="KW-0282">Flagellum</keyword>
<reference evidence="12 13" key="1">
    <citation type="submission" date="2024-01" db="EMBL/GenBank/DDBJ databases">
        <authorList>
            <person name="Alioto T."/>
            <person name="Alioto T."/>
            <person name="Gomez Garrido J."/>
        </authorList>
    </citation>
    <scope>NUCLEOTIDE SEQUENCE [LARGE SCALE GENOMIC DNA]</scope>
</reference>
<evidence type="ECO:0000256" key="5">
    <source>
        <dbReference type="ARBA" id="ARBA00023054"/>
    </source>
</evidence>
<comment type="subcellular location">
    <subcellularLocation>
        <location evidence="1">Cytoplasm</location>
        <location evidence="1">Cytoskeleton</location>
        <location evidence="1">Flagellum axoneme</location>
    </subcellularLocation>
</comment>
<sequence>MQVKDQKKQEDAAKEKQSAYDADMLQNCKVAGLLHSQQEKEKRAMEKDIVNYRNQYQQPWCQREYDLNDPDRCKKTDQSDAQMMLPGLVGEDPDSRSRQQRQKEQFRGWLIQQQTERAVETHEQRLEKQRYDQSRVDMDNTALQLQNMEMERRKAAAFATKECNLAMTEEKRRKEQECKDEYYQAATMNHLQGQLIGVDAEPSLGMVGAPGLCPCSDSRAPAESLPQIIQFQKHQIEEKKRTELEKRKEEELLDRVRLDSARTALLIERRQARLNKQLRRHQDNTNIRLAESQRQQKPDIERGCIDDSFFDQFNTTSR</sequence>
<dbReference type="PANTHER" id="PTHR14517:SF10">
    <property type="entry name" value="RIB43A-LIKE WITH COILED-COILS PROTEIN 2"/>
    <property type="match status" value="1"/>
</dbReference>
<dbReference type="Pfam" id="PF05914">
    <property type="entry name" value="RIB43A"/>
    <property type="match status" value="1"/>
</dbReference>
<dbReference type="PANTHER" id="PTHR14517">
    <property type="entry name" value="RIB43A-RELATED"/>
    <property type="match status" value="1"/>
</dbReference>
<feature type="compositionally biased region" description="Basic and acidic residues" evidence="11">
    <location>
        <begin position="1"/>
        <end position="18"/>
    </location>
</feature>
<proteinExistence type="inferred from homology"/>
<evidence type="ECO:0000256" key="11">
    <source>
        <dbReference type="SAM" id="MobiDB-lite"/>
    </source>
</evidence>
<keyword evidence="8" id="KW-0966">Cell projection</keyword>
<keyword evidence="13" id="KW-1185">Reference proteome</keyword>
<dbReference type="AlphaFoldDB" id="A0AAV1NL54"/>
<organism evidence="12 13">
    <name type="scientific">Scomber scombrus</name>
    <name type="common">Atlantic mackerel</name>
    <name type="synonym">Scomber vernalis</name>
    <dbReference type="NCBI Taxonomy" id="13677"/>
    <lineage>
        <taxon>Eukaryota</taxon>
        <taxon>Metazoa</taxon>
        <taxon>Chordata</taxon>
        <taxon>Craniata</taxon>
        <taxon>Vertebrata</taxon>
        <taxon>Euteleostomi</taxon>
        <taxon>Actinopterygii</taxon>
        <taxon>Neopterygii</taxon>
        <taxon>Teleostei</taxon>
        <taxon>Neoteleostei</taxon>
        <taxon>Acanthomorphata</taxon>
        <taxon>Pelagiaria</taxon>
        <taxon>Scombriformes</taxon>
        <taxon>Scombridae</taxon>
        <taxon>Scomber</taxon>
    </lineage>
</organism>
<comment type="similarity">
    <text evidence="2">Belongs to the RIB43A family.</text>
</comment>
<keyword evidence="3" id="KW-0963">Cytoplasm</keyword>
<evidence type="ECO:0000256" key="8">
    <source>
        <dbReference type="ARBA" id="ARBA00023273"/>
    </source>
</evidence>
<evidence type="ECO:0000256" key="2">
    <source>
        <dbReference type="ARBA" id="ARBA00006875"/>
    </source>
</evidence>
<keyword evidence="5 10" id="KW-0175">Coiled coil</keyword>
<accession>A0AAV1NL54</accession>
<evidence type="ECO:0000313" key="13">
    <source>
        <dbReference type="Proteomes" id="UP001314229"/>
    </source>
</evidence>
<dbReference type="InterPro" id="IPR008805">
    <property type="entry name" value="RIB43A"/>
</dbReference>
<evidence type="ECO:0000256" key="7">
    <source>
        <dbReference type="ARBA" id="ARBA00023212"/>
    </source>
</evidence>
<keyword evidence="6" id="KW-0969">Cilium</keyword>
<evidence type="ECO:0000256" key="1">
    <source>
        <dbReference type="ARBA" id="ARBA00004611"/>
    </source>
</evidence>
<keyword evidence="7" id="KW-0206">Cytoskeleton</keyword>
<evidence type="ECO:0000256" key="3">
    <source>
        <dbReference type="ARBA" id="ARBA00022490"/>
    </source>
</evidence>
<dbReference type="Proteomes" id="UP001314229">
    <property type="component" value="Unassembled WGS sequence"/>
</dbReference>
<evidence type="ECO:0000256" key="9">
    <source>
        <dbReference type="ARBA" id="ARBA00046435"/>
    </source>
</evidence>
<evidence type="ECO:0000256" key="10">
    <source>
        <dbReference type="SAM" id="Coils"/>
    </source>
</evidence>
<comment type="subunit">
    <text evidence="9">Microtubule inner protein component of sperm flagellar doublet microtubules.</text>
</comment>
<name>A0AAV1NL54_SCOSC</name>
<evidence type="ECO:0000256" key="6">
    <source>
        <dbReference type="ARBA" id="ARBA00023069"/>
    </source>
</evidence>
<feature type="coiled-coil region" evidence="10">
    <location>
        <begin position="239"/>
        <end position="295"/>
    </location>
</feature>
<evidence type="ECO:0000313" key="12">
    <source>
        <dbReference type="EMBL" id="CAK6960180.1"/>
    </source>
</evidence>
<comment type="caution">
    <text evidence="12">The sequence shown here is derived from an EMBL/GenBank/DDBJ whole genome shotgun (WGS) entry which is preliminary data.</text>
</comment>
<gene>
    <name evidence="12" type="ORF">FSCOSCO3_A021450</name>
</gene>
<protein>
    <submittedName>
        <fullName evidence="12">RIB43A-like with coiled-coils protein 2</fullName>
    </submittedName>
</protein>
<evidence type="ECO:0000256" key="4">
    <source>
        <dbReference type="ARBA" id="ARBA00022846"/>
    </source>
</evidence>
<dbReference type="EMBL" id="CAWUFR010000043">
    <property type="protein sequence ID" value="CAK6960180.1"/>
    <property type="molecule type" value="Genomic_DNA"/>
</dbReference>